<dbReference type="PROSITE" id="PS00108">
    <property type="entry name" value="PROTEIN_KINASE_ST"/>
    <property type="match status" value="1"/>
</dbReference>
<dbReference type="GO" id="GO:0005737">
    <property type="term" value="C:cytoplasm"/>
    <property type="evidence" value="ECO:0007669"/>
    <property type="project" value="TreeGrafter"/>
</dbReference>
<evidence type="ECO:0000313" key="2">
    <source>
        <dbReference type="EnsemblMetazoa" id="PPAI003648-PA"/>
    </source>
</evidence>
<dbReference type="AlphaFoldDB" id="A0A1B0D7X5"/>
<dbReference type="EMBL" id="AJVK01032463">
    <property type="status" value="NOT_ANNOTATED_CDS"/>
    <property type="molecule type" value="Genomic_DNA"/>
</dbReference>
<sequence>MERIPGDNLQSILNTLHLGICHALEILSQVASGLNYCHLRGVIHGDIKPQNILITLSHEKEGYLAKLCDFGSSSIGNENPSDCRGTIRYMAPEALRKAPLTPKADIFSFGVTMWQIENHKVPYEEIYGNDIIVYRVVREGLRPDTCQEIDSPKIPKILLDGDSLEIRSFRSQRSISPRETKSETTVNINAGNSAERGSRKPSRSLNALLKEARIENHEEITEMRKKIHWKNIFKPSKWPKNENYCNLFQSCWHEDPNLRPGASQLLNQLHKIIKNIQN</sequence>
<feature type="domain" description="Protein kinase" evidence="1">
    <location>
        <begin position="1"/>
        <end position="273"/>
    </location>
</feature>
<keyword evidence="3" id="KW-1185">Reference proteome</keyword>
<dbReference type="GO" id="GO:0004672">
    <property type="term" value="F:protein kinase activity"/>
    <property type="evidence" value="ECO:0007669"/>
    <property type="project" value="InterPro"/>
</dbReference>
<reference evidence="2" key="1">
    <citation type="submission" date="2022-08" db="UniProtKB">
        <authorList>
            <consortium name="EnsemblMetazoa"/>
        </authorList>
    </citation>
    <scope>IDENTIFICATION</scope>
    <source>
        <strain evidence="2">Israel</strain>
    </source>
</reference>
<dbReference type="VEuPathDB" id="VectorBase:PPAI003648"/>
<dbReference type="VEuPathDB" id="VectorBase:PPAPM1_000538"/>
<organism evidence="2 3">
    <name type="scientific">Phlebotomus papatasi</name>
    <name type="common">Sandfly</name>
    <dbReference type="NCBI Taxonomy" id="29031"/>
    <lineage>
        <taxon>Eukaryota</taxon>
        <taxon>Metazoa</taxon>
        <taxon>Ecdysozoa</taxon>
        <taxon>Arthropoda</taxon>
        <taxon>Hexapoda</taxon>
        <taxon>Insecta</taxon>
        <taxon>Pterygota</taxon>
        <taxon>Neoptera</taxon>
        <taxon>Endopterygota</taxon>
        <taxon>Diptera</taxon>
        <taxon>Nematocera</taxon>
        <taxon>Psychodoidea</taxon>
        <taxon>Psychodidae</taxon>
        <taxon>Phlebotomus</taxon>
        <taxon>Phlebotomus</taxon>
    </lineage>
</organism>
<dbReference type="GO" id="GO:0005524">
    <property type="term" value="F:ATP binding"/>
    <property type="evidence" value="ECO:0007669"/>
    <property type="project" value="InterPro"/>
</dbReference>
<dbReference type="InterPro" id="IPR000719">
    <property type="entry name" value="Prot_kinase_dom"/>
</dbReference>
<dbReference type="PROSITE" id="PS50011">
    <property type="entry name" value="PROTEIN_KINASE_DOM"/>
    <property type="match status" value="1"/>
</dbReference>
<dbReference type="PANTHER" id="PTHR23257:SF706">
    <property type="entry name" value="PROTO-ONCOGENE SERINE_THREONINE-PROTEIN KINASE MOS"/>
    <property type="match status" value="1"/>
</dbReference>
<dbReference type="SMART" id="SM00220">
    <property type="entry name" value="S_TKc"/>
    <property type="match status" value="1"/>
</dbReference>
<accession>A0A1B0D7X5</accession>
<dbReference type="InterPro" id="IPR011009">
    <property type="entry name" value="Kinase-like_dom_sf"/>
</dbReference>
<dbReference type="GO" id="GO:0007165">
    <property type="term" value="P:signal transduction"/>
    <property type="evidence" value="ECO:0007669"/>
    <property type="project" value="TreeGrafter"/>
</dbReference>
<dbReference type="GO" id="GO:0043410">
    <property type="term" value="P:positive regulation of MAPK cascade"/>
    <property type="evidence" value="ECO:0007669"/>
    <property type="project" value="TreeGrafter"/>
</dbReference>
<evidence type="ECO:0000259" key="1">
    <source>
        <dbReference type="PROSITE" id="PS50011"/>
    </source>
</evidence>
<dbReference type="SUPFAM" id="SSF56112">
    <property type="entry name" value="Protein kinase-like (PK-like)"/>
    <property type="match status" value="1"/>
</dbReference>
<protein>
    <recommendedName>
        <fullName evidence="1">Protein kinase domain-containing protein</fullName>
    </recommendedName>
</protein>
<dbReference type="GO" id="GO:1902103">
    <property type="term" value="P:negative regulation of metaphase/anaphase transition of meiotic cell cycle"/>
    <property type="evidence" value="ECO:0007669"/>
    <property type="project" value="TreeGrafter"/>
</dbReference>
<dbReference type="Pfam" id="PF00069">
    <property type="entry name" value="Pkinase"/>
    <property type="match status" value="1"/>
</dbReference>
<name>A0A1B0D7X5_PHLPP</name>
<evidence type="ECO:0000313" key="3">
    <source>
        <dbReference type="Proteomes" id="UP000092462"/>
    </source>
</evidence>
<dbReference type="Proteomes" id="UP000092462">
    <property type="component" value="Unassembled WGS sequence"/>
</dbReference>
<dbReference type="EnsemblMetazoa" id="PPAI003648-RA">
    <property type="protein sequence ID" value="PPAI003648-PA"/>
    <property type="gene ID" value="PPAI003648"/>
</dbReference>
<proteinExistence type="predicted"/>
<dbReference type="PANTHER" id="PTHR23257">
    <property type="entry name" value="SERINE-THREONINE PROTEIN KINASE"/>
    <property type="match status" value="1"/>
</dbReference>
<dbReference type="PIRSF" id="PIRSF000654">
    <property type="entry name" value="Integrin-linked_kinase"/>
    <property type="match status" value="1"/>
</dbReference>
<dbReference type="InterPro" id="IPR008271">
    <property type="entry name" value="Ser/Thr_kinase_AS"/>
</dbReference>
<dbReference type="Gene3D" id="1.10.510.10">
    <property type="entry name" value="Transferase(Phosphotransferase) domain 1"/>
    <property type="match status" value="2"/>
</dbReference>
<dbReference type="InterPro" id="IPR050167">
    <property type="entry name" value="Ser_Thr_protein_kinase"/>
</dbReference>